<gene>
    <name evidence="1" type="ORF">RYX45_05850</name>
</gene>
<dbReference type="EMBL" id="JAWJAY010000001">
    <property type="protein sequence ID" value="MDV2884693.1"/>
    <property type="molecule type" value="Genomic_DNA"/>
</dbReference>
<accession>A0AAJ2KVL7</accession>
<organism evidence="1 2">
    <name type="scientific">Alkalihalophilus pseudofirmus</name>
    <name type="common">Bacillus pseudofirmus</name>
    <dbReference type="NCBI Taxonomy" id="79885"/>
    <lineage>
        <taxon>Bacteria</taxon>
        <taxon>Bacillati</taxon>
        <taxon>Bacillota</taxon>
        <taxon>Bacilli</taxon>
        <taxon>Bacillales</taxon>
        <taxon>Bacillaceae</taxon>
        <taxon>Alkalihalophilus</taxon>
    </lineage>
</organism>
<name>A0AAJ2KVL7_ALKPS</name>
<sequence>MKPQKEHSVRAYQLLYDLEHILKKIIILTLPLKIKQDPSYSNLVNIIILNNLIPLTQDQLQHLTHTKVTRNNVCHMHPIMIQDLDNLRRVYGLAEKALMRLEHKQEMQSERRQRVYRRKVDNTMRFGS</sequence>
<dbReference type="Proteomes" id="UP001285636">
    <property type="component" value="Unassembled WGS sequence"/>
</dbReference>
<evidence type="ECO:0000313" key="2">
    <source>
        <dbReference type="Proteomes" id="UP001285636"/>
    </source>
</evidence>
<proteinExistence type="predicted"/>
<protein>
    <submittedName>
        <fullName evidence="1">Uncharacterized protein</fullName>
    </submittedName>
</protein>
<dbReference type="AlphaFoldDB" id="A0AAJ2KVL7"/>
<comment type="caution">
    <text evidence="1">The sequence shown here is derived from an EMBL/GenBank/DDBJ whole genome shotgun (WGS) entry which is preliminary data.</text>
</comment>
<dbReference type="RefSeq" id="WP_323466150.1">
    <property type="nucleotide sequence ID" value="NZ_CP144224.1"/>
</dbReference>
<evidence type="ECO:0000313" key="1">
    <source>
        <dbReference type="EMBL" id="MDV2884693.1"/>
    </source>
</evidence>
<reference evidence="1" key="1">
    <citation type="submission" date="2023-10" db="EMBL/GenBank/DDBJ databases">
        <title>Screening of Alkalihalophilus pseudofirmusBZ-TG-HK211 and Its Alleviation of Salt Stress on Rapeseed Growth.</title>
        <authorList>
            <person name="Zhao B."/>
            <person name="Guo T."/>
        </authorList>
    </citation>
    <scope>NUCLEOTIDE SEQUENCE</scope>
    <source>
        <strain evidence="1">BZ-TG-HK211</strain>
    </source>
</reference>